<dbReference type="GO" id="GO:0005524">
    <property type="term" value="F:ATP binding"/>
    <property type="evidence" value="ECO:0007669"/>
    <property type="project" value="UniProtKB-KW"/>
</dbReference>
<dbReference type="SMART" id="SM00382">
    <property type="entry name" value="AAA"/>
    <property type="match status" value="1"/>
</dbReference>
<dbReference type="InterPro" id="IPR027417">
    <property type="entry name" value="P-loop_NTPase"/>
</dbReference>
<dbReference type="CDD" id="cd21748">
    <property type="entry name" value="Kp60-NTD"/>
    <property type="match status" value="1"/>
</dbReference>
<evidence type="ECO:0000256" key="1">
    <source>
        <dbReference type="ARBA" id="ARBA00006914"/>
    </source>
</evidence>
<evidence type="ECO:0000313" key="7">
    <source>
        <dbReference type="EMBL" id="EAY13896.1"/>
    </source>
</evidence>
<dbReference type="PANTHER" id="PTHR23074:SF17">
    <property type="entry name" value="FIDGETIN-LIKE PROTEIN 1"/>
    <property type="match status" value="1"/>
</dbReference>
<keyword evidence="8" id="KW-1185">Reference proteome</keyword>
<feature type="compositionally biased region" description="Basic and acidic residues" evidence="5">
    <location>
        <begin position="119"/>
        <end position="141"/>
    </location>
</feature>
<dbReference type="GO" id="GO:0016887">
    <property type="term" value="F:ATP hydrolysis activity"/>
    <property type="evidence" value="ECO:0000318"/>
    <property type="project" value="GO_Central"/>
</dbReference>
<feature type="region of interest" description="Disordered" evidence="5">
    <location>
        <begin position="115"/>
        <end position="151"/>
    </location>
</feature>
<evidence type="ECO:0000256" key="3">
    <source>
        <dbReference type="ARBA" id="ARBA00022840"/>
    </source>
</evidence>
<reference evidence="7" key="1">
    <citation type="submission" date="2006-10" db="EMBL/GenBank/DDBJ databases">
        <authorList>
            <person name="Amadeo P."/>
            <person name="Zhao Q."/>
            <person name="Wortman J."/>
            <person name="Fraser-Liggett C."/>
            <person name="Carlton J."/>
        </authorList>
    </citation>
    <scope>NUCLEOTIDE SEQUENCE</scope>
    <source>
        <strain evidence="7">G3</strain>
    </source>
</reference>
<feature type="domain" description="AAA+ ATPase" evidence="6">
    <location>
        <begin position="245"/>
        <end position="382"/>
    </location>
</feature>
<dbReference type="FunFam" id="3.40.50.300:FF:003480">
    <property type="entry name" value="ATPase, AAA family protein"/>
    <property type="match status" value="1"/>
</dbReference>
<gene>
    <name evidence="7" type="ORF">TVAG_028490</name>
</gene>
<dbReference type="Gene3D" id="1.20.58.80">
    <property type="entry name" value="Phosphotransferase system, lactose/cellobiose-type IIA subunit"/>
    <property type="match status" value="1"/>
</dbReference>
<dbReference type="Gene3D" id="3.40.50.300">
    <property type="entry name" value="P-loop containing nucleotide triphosphate hydrolases"/>
    <property type="match status" value="1"/>
</dbReference>
<keyword evidence="2 4" id="KW-0547">Nucleotide-binding</keyword>
<keyword evidence="3 4" id="KW-0067">ATP-binding</keyword>
<dbReference type="EMBL" id="DS113278">
    <property type="protein sequence ID" value="EAY13896.1"/>
    <property type="molecule type" value="Genomic_DNA"/>
</dbReference>
<dbReference type="Pfam" id="PF09336">
    <property type="entry name" value="Vps4_C"/>
    <property type="match status" value="1"/>
</dbReference>
<dbReference type="KEGG" id="tva:4771869"/>
<dbReference type="Gene3D" id="1.10.8.60">
    <property type="match status" value="1"/>
</dbReference>
<evidence type="ECO:0000256" key="5">
    <source>
        <dbReference type="SAM" id="MobiDB-lite"/>
    </source>
</evidence>
<dbReference type="eggNOG" id="KOG0738">
    <property type="taxonomic scope" value="Eukaryota"/>
</dbReference>
<evidence type="ECO:0000313" key="8">
    <source>
        <dbReference type="Proteomes" id="UP000001542"/>
    </source>
</evidence>
<proteinExistence type="inferred from homology"/>
<dbReference type="InParanoid" id="A2E096"/>
<dbReference type="InterPro" id="IPR048611">
    <property type="entry name" value="KATNA1_MIT"/>
</dbReference>
<dbReference type="VEuPathDB" id="TrichDB:TVAGG3_0556950"/>
<reference evidence="7" key="2">
    <citation type="journal article" date="2007" name="Science">
        <title>Draft genome sequence of the sexually transmitted pathogen Trichomonas vaginalis.</title>
        <authorList>
            <person name="Carlton J.M."/>
            <person name="Hirt R.P."/>
            <person name="Silva J.C."/>
            <person name="Delcher A.L."/>
            <person name="Schatz M."/>
            <person name="Zhao Q."/>
            <person name="Wortman J.R."/>
            <person name="Bidwell S.L."/>
            <person name="Alsmark U.C.M."/>
            <person name="Besteiro S."/>
            <person name="Sicheritz-Ponten T."/>
            <person name="Noel C.J."/>
            <person name="Dacks J.B."/>
            <person name="Foster P.G."/>
            <person name="Simillion C."/>
            <person name="Van de Peer Y."/>
            <person name="Miranda-Saavedra D."/>
            <person name="Barton G.J."/>
            <person name="Westrop G.D."/>
            <person name="Mueller S."/>
            <person name="Dessi D."/>
            <person name="Fiori P.L."/>
            <person name="Ren Q."/>
            <person name="Paulsen I."/>
            <person name="Zhang H."/>
            <person name="Bastida-Corcuera F.D."/>
            <person name="Simoes-Barbosa A."/>
            <person name="Brown M.T."/>
            <person name="Hayes R.D."/>
            <person name="Mukherjee M."/>
            <person name="Okumura C.Y."/>
            <person name="Schneider R."/>
            <person name="Smith A.J."/>
            <person name="Vanacova S."/>
            <person name="Villalvazo M."/>
            <person name="Haas B.J."/>
            <person name="Pertea M."/>
            <person name="Feldblyum T.V."/>
            <person name="Utterback T.R."/>
            <person name="Shu C.L."/>
            <person name="Osoegawa K."/>
            <person name="de Jong P.J."/>
            <person name="Hrdy I."/>
            <person name="Horvathova L."/>
            <person name="Zubacova Z."/>
            <person name="Dolezal P."/>
            <person name="Malik S.B."/>
            <person name="Logsdon J.M. Jr."/>
            <person name="Henze K."/>
            <person name="Gupta A."/>
            <person name="Wang C.C."/>
            <person name="Dunne R.L."/>
            <person name="Upcroft J.A."/>
            <person name="Upcroft P."/>
            <person name="White O."/>
            <person name="Salzberg S.L."/>
            <person name="Tang P."/>
            <person name="Chiu C.-H."/>
            <person name="Lee Y.-S."/>
            <person name="Embley T.M."/>
            <person name="Coombs G.H."/>
            <person name="Mottram J.C."/>
            <person name="Tachezy J."/>
            <person name="Fraser-Liggett C.M."/>
            <person name="Johnson P.J."/>
        </authorList>
    </citation>
    <scope>NUCLEOTIDE SEQUENCE [LARGE SCALE GENOMIC DNA]</scope>
    <source>
        <strain evidence="7">G3</strain>
    </source>
</reference>
<sequence length="489" mass="56004">MSELHPSLVFVNSARSCGLNGDYDECLSAYSNAKKEAEKEISLCRNIIEKGKWNSLVKDIVQEEAAIRRLKSTISEITSLINVDDQHRLFNQQIEQTTSIVNTPNRQEMINTPLRRRPKAGEKRPSFINKERRISPKRESPPTRAINNSQIPFESFKQVHLPAKSSSRDNLKDKERQQRLLQTKKEIPQTDNPLMQQIVDMGILVKEPNVQWDSIAGLSQVKRLLRQNLVILPMRPDIAKGLLSPWRSVLFYGPPGTGKTFLAKAVATECKRTFFNITSATITSRFLGESEKLVTYLFNMAEEMQPSTIFFDEIDSIASQRGSEGEHEASRRMKAQLLTRLEGIDGSCESNVFVMAATNFPWDLDEALLRRFQKRVYIPLPDEEGRESILNMYLGEYICHDFDTQGFVKKLDGYSCADIANLCRDVAQIVFDKQTQHLDTQQWLNMPAEDAKVFVTNEDFESALKKRKSSVDKNTIKKYEEWRQLKGAE</sequence>
<dbReference type="GO" id="GO:0005737">
    <property type="term" value="C:cytoplasm"/>
    <property type="evidence" value="ECO:0000318"/>
    <property type="project" value="GO_Central"/>
</dbReference>
<dbReference type="GO" id="GO:0051013">
    <property type="term" value="P:microtubule severing"/>
    <property type="evidence" value="ECO:0000318"/>
    <property type="project" value="GO_Central"/>
</dbReference>
<dbReference type="OrthoDB" id="5334845at2759"/>
<dbReference type="VEuPathDB" id="TrichDB:TVAG_028490"/>
<dbReference type="Proteomes" id="UP000001542">
    <property type="component" value="Unassembled WGS sequence"/>
</dbReference>
<dbReference type="GO" id="GO:0005634">
    <property type="term" value="C:nucleus"/>
    <property type="evidence" value="ECO:0000318"/>
    <property type="project" value="GO_Central"/>
</dbReference>
<dbReference type="InterPro" id="IPR003960">
    <property type="entry name" value="ATPase_AAA_CS"/>
</dbReference>
<evidence type="ECO:0000256" key="4">
    <source>
        <dbReference type="RuleBase" id="RU003651"/>
    </source>
</evidence>
<dbReference type="InterPro" id="IPR003959">
    <property type="entry name" value="ATPase_AAA_core"/>
</dbReference>
<dbReference type="PANTHER" id="PTHR23074">
    <property type="entry name" value="AAA DOMAIN-CONTAINING"/>
    <property type="match status" value="1"/>
</dbReference>
<accession>A2E096</accession>
<dbReference type="InterPro" id="IPR003593">
    <property type="entry name" value="AAA+_ATPase"/>
</dbReference>
<dbReference type="SUPFAM" id="SSF52540">
    <property type="entry name" value="P-loop containing nucleoside triphosphate hydrolases"/>
    <property type="match status" value="1"/>
</dbReference>
<comment type="similarity">
    <text evidence="1 4">Belongs to the AAA ATPase family.</text>
</comment>
<dbReference type="GO" id="GO:0008568">
    <property type="term" value="F:microtubule severing ATPase activity"/>
    <property type="evidence" value="ECO:0000318"/>
    <property type="project" value="GO_Central"/>
</dbReference>
<dbReference type="PROSITE" id="PS00674">
    <property type="entry name" value="AAA"/>
    <property type="match status" value="1"/>
</dbReference>
<dbReference type="InterPro" id="IPR050304">
    <property type="entry name" value="MT-severing_AAA_ATPase"/>
</dbReference>
<evidence type="ECO:0000259" key="6">
    <source>
        <dbReference type="SMART" id="SM00382"/>
    </source>
</evidence>
<dbReference type="SMR" id="A2E096"/>
<organism evidence="7 8">
    <name type="scientific">Trichomonas vaginalis (strain ATCC PRA-98 / G3)</name>
    <dbReference type="NCBI Taxonomy" id="412133"/>
    <lineage>
        <taxon>Eukaryota</taxon>
        <taxon>Metamonada</taxon>
        <taxon>Parabasalia</taxon>
        <taxon>Trichomonadida</taxon>
        <taxon>Trichomonadidae</taxon>
        <taxon>Trichomonas</taxon>
    </lineage>
</organism>
<protein>
    <submittedName>
        <fullName evidence="7">ATPase, AAA family protein</fullName>
    </submittedName>
</protein>
<name>A2E096_TRIV3</name>
<dbReference type="InterPro" id="IPR015415">
    <property type="entry name" value="Spast_Vps4_C"/>
</dbReference>
<dbReference type="Pfam" id="PF00004">
    <property type="entry name" value="AAA"/>
    <property type="match status" value="1"/>
</dbReference>
<dbReference type="AlphaFoldDB" id="A2E096"/>
<evidence type="ECO:0000256" key="2">
    <source>
        <dbReference type="ARBA" id="ARBA00022741"/>
    </source>
</evidence>
<dbReference type="STRING" id="5722.A2E096"/>
<dbReference type="RefSeq" id="XP_001326119.1">
    <property type="nucleotide sequence ID" value="XM_001326084.1"/>
</dbReference>